<protein>
    <submittedName>
        <fullName evidence="1">Uncharacterized protein</fullName>
    </submittedName>
</protein>
<organism evidence="1 2">
    <name type="scientific">Candidatus Methylobacter titanis</name>
    <dbReference type="NCBI Taxonomy" id="3053457"/>
    <lineage>
        <taxon>Bacteria</taxon>
        <taxon>Pseudomonadati</taxon>
        <taxon>Pseudomonadota</taxon>
        <taxon>Gammaproteobacteria</taxon>
        <taxon>Methylococcales</taxon>
        <taxon>Methylococcaceae</taxon>
        <taxon>Methylobacter</taxon>
    </lineage>
</organism>
<evidence type="ECO:0000313" key="2">
    <source>
        <dbReference type="Proteomes" id="UP001160519"/>
    </source>
</evidence>
<name>A0AA43TIK7_9GAMM</name>
<gene>
    <name evidence="1" type="ORF">PSU93_10475</name>
</gene>
<accession>A0AA43TIK7</accession>
<reference evidence="1" key="1">
    <citation type="submission" date="2023-01" db="EMBL/GenBank/DDBJ databases">
        <title>Biogeochemical cycle of methane in antarctic sediments.</title>
        <authorList>
            <person name="Roldan D.M."/>
            <person name="Menes R.J."/>
        </authorList>
    </citation>
    <scope>NUCLEOTIDE SEQUENCE [LARGE SCALE GENOMIC DNA]</scope>
    <source>
        <strain evidence="1">K-2018 MAG008</strain>
    </source>
</reference>
<dbReference type="Proteomes" id="UP001160519">
    <property type="component" value="Unassembled WGS sequence"/>
</dbReference>
<keyword evidence="2" id="KW-1185">Reference proteome</keyword>
<sequence length="544" mass="61033">MSRFSGDLTITLVVTIAGQAHTIPAGNVKFLDLSLSPYGFNGKISFVVSCEESTDALFTPITTQNDLIEVSLQVEAYSNDTSAVISPLVLSGLVTIRGFSEQTLSNVLKTQAFMLHRHYHLEFADPAQVLWKQHYPCDLLTDTTLKALITAHKSEKIDLLYDWTVLDKTYPVLTLSLGAPGNLASFYDYLIWLVDSNNGVFSYDFATQKYSLSAAKIQSGSAESLNPLEVSAFGVSFPEIRRHQPNVLNAYSESPLNTAVTNTQVASPIRRDYIARYPIAADMQARVTLETARLKQHLHEVWVEYHNFPMQVTPPGQLVDFKGSSAWNASLFVHANTYQVREWHLLARSAEQELTLDLNNAYSRYDMEHSLKLDSSLELNVALPPYALPVYPFFVEGKIVSEQGEDADLSYQFYTDEDTSINYYQISIPLWADKKVRAAYQSNMDTGQFYFPPYKNARVLVGLGFDSAVITEFLDWGSGTALPMDSQGNQLVMGKSTTSQNIIKHSYVDSKPELQIQRTDDKDTELLQFSTGYIILQTQQEEES</sequence>
<dbReference type="AlphaFoldDB" id="A0AA43TIK7"/>
<evidence type="ECO:0000313" key="1">
    <source>
        <dbReference type="EMBL" id="MDI1231564.1"/>
    </source>
</evidence>
<comment type="caution">
    <text evidence="1">The sequence shown here is derived from an EMBL/GenBank/DDBJ whole genome shotgun (WGS) entry which is preliminary data.</text>
</comment>
<proteinExistence type="predicted"/>
<dbReference type="EMBL" id="JAQSDF010000033">
    <property type="protein sequence ID" value="MDI1231564.1"/>
    <property type="molecule type" value="Genomic_DNA"/>
</dbReference>